<dbReference type="SMART" id="SM00388">
    <property type="entry name" value="HisKA"/>
    <property type="match status" value="1"/>
</dbReference>
<evidence type="ECO:0000313" key="10">
    <source>
        <dbReference type="Proteomes" id="UP000029499"/>
    </source>
</evidence>
<accession>A0A089YY89</accession>
<dbReference type="HOGENOM" id="CLU_000445_105_2_6"/>
<keyword evidence="5" id="KW-0472">Membrane</keyword>
<dbReference type="eggNOG" id="COG0784">
    <property type="taxonomic scope" value="Bacteria"/>
</dbReference>
<dbReference type="AlphaFoldDB" id="A0A089YY89"/>
<dbReference type="Gene3D" id="1.10.287.130">
    <property type="match status" value="1"/>
</dbReference>
<reference evidence="9 10" key="1">
    <citation type="journal article" date="2015" name="J. Biotechnol.">
        <title>Complete genome sequence of Pseudomonas rhizosphaerae IH5T (=DSM 16299T), a phosphate-solubilizing rhizobacterium for bacterial biofertilizer.</title>
        <authorList>
            <person name="Kwak Y."/>
            <person name="Jung B.K."/>
            <person name="Shin J.H."/>
        </authorList>
    </citation>
    <scope>NUCLEOTIDE SEQUENCE [LARGE SCALE GENOMIC DNA]</scope>
    <source>
        <strain evidence="9">DSM 16299</strain>
    </source>
</reference>
<gene>
    <name evidence="9" type="ORF">LT40_19245</name>
</gene>
<feature type="chain" id="PRO_5001852341" description="histidine kinase" evidence="6">
    <location>
        <begin position="19"/>
        <end position="808"/>
    </location>
</feature>
<dbReference type="Pfam" id="PF02518">
    <property type="entry name" value="HATPase_c"/>
    <property type="match status" value="1"/>
</dbReference>
<feature type="transmembrane region" description="Helical" evidence="5">
    <location>
        <begin position="308"/>
        <end position="326"/>
    </location>
</feature>
<dbReference type="SUPFAM" id="SSF47384">
    <property type="entry name" value="Homodimeric domain of signal transducing histidine kinase"/>
    <property type="match status" value="1"/>
</dbReference>
<feature type="transmembrane region" description="Helical" evidence="5">
    <location>
        <begin position="247"/>
        <end position="267"/>
    </location>
</feature>
<dbReference type="InterPro" id="IPR036890">
    <property type="entry name" value="HATPase_C_sf"/>
</dbReference>
<feature type="transmembrane region" description="Helical" evidence="5">
    <location>
        <begin position="279"/>
        <end position="302"/>
    </location>
</feature>
<dbReference type="InterPro" id="IPR001789">
    <property type="entry name" value="Sig_transdc_resp-reg_receiver"/>
</dbReference>
<feature type="transmembrane region" description="Helical" evidence="5">
    <location>
        <begin position="211"/>
        <end position="227"/>
    </location>
</feature>
<evidence type="ECO:0000259" key="7">
    <source>
        <dbReference type="PROSITE" id="PS50109"/>
    </source>
</evidence>
<dbReference type="CDD" id="cd00082">
    <property type="entry name" value="HisKA"/>
    <property type="match status" value="1"/>
</dbReference>
<comment type="caution">
    <text evidence="4">Lacks conserved residue(s) required for the propagation of feature annotation.</text>
</comment>
<dbReference type="PROSITE" id="PS50110">
    <property type="entry name" value="RESPONSE_REGULATORY"/>
    <property type="match status" value="1"/>
</dbReference>
<dbReference type="SUPFAM" id="SSF52172">
    <property type="entry name" value="CheY-like"/>
    <property type="match status" value="1"/>
</dbReference>
<keyword evidence="5" id="KW-0812">Transmembrane</keyword>
<dbReference type="InterPro" id="IPR011622">
    <property type="entry name" value="7TMR_DISM_rcpt_extracell_dom2"/>
</dbReference>
<dbReference type="InterPro" id="IPR003594">
    <property type="entry name" value="HATPase_dom"/>
</dbReference>
<dbReference type="PRINTS" id="PR00344">
    <property type="entry name" value="BCTRLSENSOR"/>
</dbReference>
<feature type="transmembrane region" description="Helical" evidence="5">
    <location>
        <begin position="333"/>
        <end position="354"/>
    </location>
</feature>
<feature type="transmembrane region" description="Helical" evidence="5">
    <location>
        <begin position="182"/>
        <end position="204"/>
    </location>
</feature>
<dbReference type="InterPro" id="IPR005467">
    <property type="entry name" value="His_kinase_dom"/>
</dbReference>
<evidence type="ECO:0000256" key="3">
    <source>
        <dbReference type="ARBA" id="ARBA00022553"/>
    </source>
</evidence>
<evidence type="ECO:0000256" key="1">
    <source>
        <dbReference type="ARBA" id="ARBA00000085"/>
    </source>
</evidence>
<sequence>MRYLLILMLALLPMLAGAVDFDETTRSLALGRTMQVYEDVSGQATIEQITTELAPAFHQHHDEVLNAGYSKSVFWLRIDLRYVPRTDRARHSWLLELAYPPMDHLELYLADAAGQYRLAQRTGDALPYASRQIKQNNYLFDIPFQPDEAKTVYLRLHSQGSVQAPVSLWSANAYLEAQPSRLYVLGLIYGVLLGMLVYNLFIFLSVRDRSYLYYIFYIASFGLYQVSVNGAGVEYFWPDNPWWANAATPFFIGAAGFFGCQFSRSFLQTASHSRWMDRLLIGLMAYGGVVMVLSLSTSYALALRLATLLALCFTVVIFTAGILAWWRGMRLARYFIIAWTAFLLGGIVNTLMVLGHLPNVFITMYASQLGSALEVGLLSLALADRINVLRDKQAQTLKQAGLKLEQANLELAASNRLKDEFLATVTHELRTPMNGVIGSLELMQTVPMGLELTQYQHTAAGSARNMMRMVDDILILTELQAGRLYPRNEPFSLQALLDSLQMQLSGQAHDKGLAFAVERAAGLPDRLQGDSKKLALCLGCLIDNGIKFTREGSVKVRVSGGESVDGRLQITFKVSDSGIGFSHRDEETLYQRFYQLDGSITREYGGLGIGLAICRQLAELVGGQLHHQSEPGRGSCFELSVRLGVVEAHPGQASSTRVGTFGTQRGAHECTLLLVDDNSVDQLLIRGMLLKLGYRVRTAEDGPGALALLARERFDAVLMECSLPTQSALHTTGLLRSLPGCEGLPVLAITDLGQPGVRERCLAAGVSVCLARPVRFEELQAVLHGCILAQPRHLSAAVAHATSGAAPA</sequence>
<dbReference type="Pfam" id="PF00512">
    <property type="entry name" value="HisKA"/>
    <property type="match status" value="1"/>
</dbReference>
<dbReference type="SMART" id="SM00448">
    <property type="entry name" value="REC"/>
    <property type="match status" value="1"/>
</dbReference>
<dbReference type="EC" id="2.7.13.3" evidence="2"/>
<evidence type="ECO:0000256" key="6">
    <source>
        <dbReference type="SAM" id="SignalP"/>
    </source>
</evidence>
<dbReference type="Pfam" id="PF00072">
    <property type="entry name" value="Response_reg"/>
    <property type="match status" value="1"/>
</dbReference>
<dbReference type="PANTHER" id="PTHR45339">
    <property type="entry name" value="HYBRID SIGNAL TRANSDUCTION HISTIDINE KINASE J"/>
    <property type="match status" value="1"/>
</dbReference>
<feature type="domain" description="Response regulatory" evidence="8">
    <location>
        <begin position="671"/>
        <end position="787"/>
    </location>
</feature>
<keyword evidence="5" id="KW-1133">Transmembrane helix</keyword>
<dbReference type="Gene3D" id="3.30.565.10">
    <property type="entry name" value="Histidine kinase-like ATPase, C-terminal domain"/>
    <property type="match status" value="1"/>
</dbReference>
<dbReference type="InterPro" id="IPR011006">
    <property type="entry name" value="CheY-like_superfamily"/>
</dbReference>
<dbReference type="Pfam" id="PF07695">
    <property type="entry name" value="7TMR-DISM_7TM"/>
    <property type="match status" value="1"/>
</dbReference>
<dbReference type="PROSITE" id="PS50109">
    <property type="entry name" value="HIS_KIN"/>
    <property type="match status" value="1"/>
</dbReference>
<dbReference type="InterPro" id="IPR036097">
    <property type="entry name" value="HisK_dim/P_sf"/>
</dbReference>
<dbReference type="CDD" id="cd17546">
    <property type="entry name" value="REC_hyHK_CKI1_RcsC-like"/>
    <property type="match status" value="1"/>
</dbReference>
<dbReference type="Proteomes" id="UP000029499">
    <property type="component" value="Chromosome"/>
</dbReference>
<organism evidence="9 10">
    <name type="scientific">Pseudomonas rhizosphaerae</name>
    <dbReference type="NCBI Taxonomy" id="216142"/>
    <lineage>
        <taxon>Bacteria</taxon>
        <taxon>Pseudomonadati</taxon>
        <taxon>Pseudomonadota</taxon>
        <taxon>Gammaproteobacteria</taxon>
        <taxon>Pseudomonadales</taxon>
        <taxon>Pseudomonadaceae</taxon>
        <taxon>Pseudomonas</taxon>
    </lineage>
</organism>
<dbReference type="SMART" id="SM00387">
    <property type="entry name" value="HATPase_c"/>
    <property type="match status" value="1"/>
</dbReference>
<dbReference type="Gene3D" id="3.40.50.2300">
    <property type="match status" value="1"/>
</dbReference>
<evidence type="ECO:0000256" key="4">
    <source>
        <dbReference type="PROSITE-ProRule" id="PRU00169"/>
    </source>
</evidence>
<dbReference type="eggNOG" id="COG4251">
    <property type="taxonomic scope" value="Bacteria"/>
</dbReference>
<dbReference type="InterPro" id="IPR011623">
    <property type="entry name" value="7TMR_DISM_rcpt_extracell_dom1"/>
</dbReference>
<keyword evidence="9" id="KW-0418">Kinase</keyword>
<dbReference type="InterPro" id="IPR003661">
    <property type="entry name" value="HisK_dim/P_dom"/>
</dbReference>
<dbReference type="Gene3D" id="2.60.40.2380">
    <property type="match status" value="1"/>
</dbReference>
<evidence type="ECO:0000256" key="2">
    <source>
        <dbReference type="ARBA" id="ARBA00012438"/>
    </source>
</evidence>
<keyword evidence="6" id="KW-0732">Signal</keyword>
<evidence type="ECO:0000313" key="9">
    <source>
        <dbReference type="EMBL" id="AIS19407.1"/>
    </source>
</evidence>
<dbReference type="InterPro" id="IPR004358">
    <property type="entry name" value="Sig_transdc_His_kin-like_C"/>
</dbReference>
<evidence type="ECO:0000256" key="5">
    <source>
        <dbReference type="SAM" id="Phobius"/>
    </source>
</evidence>
<keyword evidence="3" id="KW-0597">Phosphoprotein</keyword>
<dbReference type="KEGG" id="prh:LT40_19245"/>
<protein>
    <recommendedName>
        <fullName evidence="2">histidine kinase</fullName>
        <ecNumber evidence="2">2.7.13.3</ecNumber>
    </recommendedName>
</protein>
<dbReference type="SUPFAM" id="SSF55874">
    <property type="entry name" value="ATPase domain of HSP90 chaperone/DNA topoisomerase II/histidine kinase"/>
    <property type="match status" value="1"/>
</dbReference>
<evidence type="ECO:0000259" key="8">
    <source>
        <dbReference type="PROSITE" id="PS50110"/>
    </source>
</evidence>
<keyword evidence="9" id="KW-0808">Transferase</keyword>
<dbReference type="PANTHER" id="PTHR45339:SF5">
    <property type="entry name" value="HISTIDINE KINASE"/>
    <property type="match status" value="1"/>
</dbReference>
<feature type="signal peptide" evidence="6">
    <location>
        <begin position="1"/>
        <end position="18"/>
    </location>
</feature>
<dbReference type="CDD" id="cd16922">
    <property type="entry name" value="HATPase_EvgS-ArcB-TorS-like"/>
    <property type="match status" value="1"/>
</dbReference>
<name>A0A089YY89_9PSED</name>
<dbReference type="OrthoDB" id="9797243at2"/>
<dbReference type="EMBL" id="CP009533">
    <property type="protein sequence ID" value="AIS19407.1"/>
    <property type="molecule type" value="Genomic_DNA"/>
</dbReference>
<proteinExistence type="predicted"/>
<dbReference type="STRING" id="216142.LT40_19245"/>
<keyword evidence="10" id="KW-1185">Reference proteome</keyword>
<dbReference type="RefSeq" id="WP_043192691.1">
    <property type="nucleotide sequence ID" value="NZ_CP009533.1"/>
</dbReference>
<comment type="catalytic activity">
    <reaction evidence="1">
        <text>ATP + protein L-histidine = ADP + protein N-phospho-L-histidine.</text>
        <dbReference type="EC" id="2.7.13.3"/>
    </reaction>
</comment>
<dbReference type="Pfam" id="PF07696">
    <property type="entry name" value="7TMR-DISMED2"/>
    <property type="match status" value="1"/>
</dbReference>
<dbReference type="GO" id="GO:0000155">
    <property type="term" value="F:phosphorelay sensor kinase activity"/>
    <property type="evidence" value="ECO:0007669"/>
    <property type="project" value="InterPro"/>
</dbReference>
<feature type="domain" description="Histidine kinase" evidence="7">
    <location>
        <begin position="424"/>
        <end position="645"/>
    </location>
</feature>